<feature type="domain" description="PPIase FKBP-type" evidence="6">
    <location>
        <begin position="50"/>
        <end position="147"/>
    </location>
</feature>
<proteinExistence type="predicted"/>
<evidence type="ECO:0000256" key="2">
    <source>
        <dbReference type="ARBA" id="ARBA00022737"/>
    </source>
</evidence>
<dbReference type="InterPro" id="IPR052273">
    <property type="entry name" value="PPIase_FKBP"/>
</dbReference>
<keyword evidence="8" id="KW-1185">Reference proteome</keyword>
<protein>
    <recommendedName>
        <fullName evidence="4">peptidylprolyl isomerase</fullName>
        <ecNumber evidence="4">5.2.1.8</ecNumber>
    </recommendedName>
</protein>
<evidence type="ECO:0000256" key="3">
    <source>
        <dbReference type="ARBA" id="ARBA00023180"/>
    </source>
</evidence>
<feature type="chain" id="PRO_5040919159" description="peptidylprolyl isomerase" evidence="5">
    <location>
        <begin position="18"/>
        <end position="256"/>
    </location>
</feature>
<sequence>MYLLTSLLLLLPTLSHSKSCTGTDLDPSSETRVGTLLRKSCAQTSKSKPGSWMRVHYTTKLYSTCKQLTDTREWDDDGLGYIYQLGSSEVDPSFNFGTYNMCRGEKRKITVAAALGPWAKKFGEGEEEVVVGPNSTLVHEIELVDILDDVPQEYLSSNIMNPERTKYFINDSSELGVMLVDDIEFNDVVLTLGLVEETWIEENEGLLEDKFIKHEKQLELANENRKRKDMELLVDEHAEIIKDVRKKWREAREQEL</sequence>
<dbReference type="PROSITE" id="PS50059">
    <property type="entry name" value="FKBP_PPIASE"/>
    <property type="match status" value="1"/>
</dbReference>
<keyword evidence="2" id="KW-0677">Repeat</keyword>
<organism evidence="7 8">
    <name type="scientific">Triparma columacea</name>
    <dbReference type="NCBI Taxonomy" id="722753"/>
    <lineage>
        <taxon>Eukaryota</taxon>
        <taxon>Sar</taxon>
        <taxon>Stramenopiles</taxon>
        <taxon>Ochrophyta</taxon>
        <taxon>Bolidophyceae</taxon>
        <taxon>Parmales</taxon>
        <taxon>Triparmaceae</taxon>
        <taxon>Triparma</taxon>
    </lineage>
</organism>
<name>A0A9W7GP93_9STRA</name>
<feature type="signal peptide" evidence="5">
    <location>
        <begin position="1"/>
        <end position="17"/>
    </location>
</feature>
<dbReference type="EC" id="5.2.1.8" evidence="4"/>
<dbReference type="EMBL" id="BRYA01000389">
    <property type="protein sequence ID" value="GMI48396.1"/>
    <property type="molecule type" value="Genomic_DNA"/>
</dbReference>
<dbReference type="Pfam" id="PF00254">
    <property type="entry name" value="FKBP_C"/>
    <property type="match status" value="1"/>
</dbReference>
<dbReference type="Proteomes" id="UP001165065">
    <property type="component" value="Unassembled WGS sequence"/>
</dbReference>
<evidence type="ECO:0000256" key="5">
    <source>
        <dbReference type="SAM" id="SignalP"/>
    </source>
</evidence>
<dbReference type="PANTHER" id="PTHR46222">
    <property type="entry name" value="PEPTIDYL-PROLYL CIS-TRANS ISOMERASE FKBP7/14"/>
    <property type="match status" value="1"/>
</dbReference>
<accession>A0A9W7GP93</accession>
<dbReference type="GO" id="GO:0003755">
    <property type="term" value="F:peptidyl-prolyl cis-trans isomerase activity"/>
    <property type="evidence" value="ECO:0007669"/>
    <property type="project" value="UniProtKB-KW"/>
</dbReference>
<keyword evidence="4" id="KW-0697">Rotamase</keyword>
<keyword evidence="1 5" id="KW-0732">Signal</keyword>
<dbReference type="PANTHER" id="PTHR46222:SF3">
    <property type="entry name" value="PEPTIDYLPROLYL ISOMERASE"/>
    <property type="match status" value="1"/>
</dbReference>
<keyword evidence="4" id="KW-0413">Isomerase</keyword>
<evidence type="ECO:0000256" key="1">
    <source>
        <dbReference type="ARBA" id="ARBA00022729"/>
    </source>
</evidence>
<dbReference type="InterPro" id="IPR001179">
    <property type="entry name" value="PPIase_FKBP_dom"/>
</dbReference>
<comment type="caution">
    <text evidence="7">The sequence shown here is derived from an EMBL/GenBank/DDBJ whole genome shotgun (WGS) entry which is preliminary data.</text>
</comment>
<gene>
    <name evidence="7" type="ORF">TrCOL_g10837</name>
</gene>
<dbReference type="OrthoDB" id="1902587at2759"/>
<evidence type="ECO:0000313" key="8">
    <source>
        <dbReference type="Proteomes" id="UP001165065"/>
    </source>
</evidence>
<dbReference type="Gene3D" id="3.10.50.40">
    <property type="match status" value="1"/>
</dbReference>
<reference evidence="8" key="1">
    <citation type="journal article" date="2023" name="Commun. Biol.">
        <title>Genome analysis of Parmales, the sister group of diatoms, reveals the evolutionary specialization of diatoms from phago-mixotrophs to photoautotrophs.</title>
        <authorList>
            <person name="Ban H."/>
            <person name="Sato S."/>
            <person name="Yoshikawa S."/>
            <person name="Yamada K."/>
            <person name="Nakamura Y."/>
            <person name="Ichinomiya M."/>
            <person name="Sato N."/>
            <person name="Blanc-Mathieu R."/>
            <person name="Endo H."/>
            <person name="Kuwata A."/>
            <person name="Ogata H."/>
        </authorList>
    </citation>
    <scope>NUCLEOTIDE SEQUENCE [LARGE SCALE GENOMIC DNA]</scope>
</reference>
<keyword evidence="3" id="KW-0325">Glycoprotein</keyword>
<dbReference type="InterPro" id="IPR046357">
    <property type="entry name" value="PPIase_dom_sf"/>
</dbReference>
<evidence type="ECO:0000313" key="7">
    <source>
        <dbReference type="EMBL" id="GMI48396.1"/>
    </source>
</evidence>
<dbReference type="SUPFAM" id="SSF54534">
    <property type="entry name" value="FKBP-like"/>
    <property type="match status" value="1"/>
</dbReference>
<comment type="catalytic activity">
    <reaction evidence="4">
        <text>[protein]-peptidylproline (omega=180) = [protein]-peptidylproline (omega=0)</text>
        <dbReference type="Rhea" id="RHEA:16237"/>
        <dbReference type="Rhea" id="RHEA-COMP:10747"/>
        <dbReference type="Rhea" id="RHEA-COMP:10748"/>
        <dbReference type="ChEBI" id="CHEBI:83833"/>
        <dbReference type="ChEBI" id="CHEBI:83834"/>
        <dbReference type="EC" id="5.2.1.8"/>
    </reaction>
</comment>
<dbReference type="AlphaFoldDB" id="A0A9W7GP93"/>
<evidence type="ECO:0000259" key="6">
    <source>
        <dbReference type="PROSITE" id="PS50059"/>
    </source>
</evidence>
<evidence type="ECO:0000256" key="4">
    <source>
        <dbReference type="PROSITE-ProRule" id="PRU00277"/>
    </source>
</evidence>